<dbReference type="GO" id="GO:0016020">
    <property type="term" value="C:membrane"/>
    <property type="evidence" value="ECO:0007669"/>
    <property type="project" value="InterPro"/>
</dbReference>
<dbReference type="EMBL" id="LAZR01056087">
    <property type="protein sequence ID" value="KKK74934.1"/>
    <property type="molecule type" value="Genomic_DNA"/>
</dbReference>
<dbReference type="InterPro" id="IPR027417">
    <property type="entry name" value="P-loop_NTPase"/>
</dbReference>
<name>A0A0F9A8V5_9ZZZZ</name>
<organism evidence="1">
    <name type="scientific">marine sediment metagenome</name>
    <dbReference type="NCBI Taxonomy" id="412755"/>
    <lineage>
        <taxon>unclassified sequences</taxon>
        <taxon>metagenomes</taxon>
        <taxon>ecological metagenomes</taxon>
    </lineage>
</organism>
<comment type="caution">
    <text evidence="1">The sequence shown here is derived from an EMBL/GenBank/DDBJ whole genome shotgun (WGS) entry which is preliminary data.</text>
</comment>
<dbReference type="InterPro" id="IPR005331">
    <property type="entry name" value="Sulfotransferase"/>
</dbReference>
<dbReference type="Gene3D" id="3.40.50.300">
    <property type="entry name" value="P-loop containing nucleotide triphosphate hydrolases"/>
    <property type="match status" value="1"/>
</dbReference>
<dbReference type="Pfam" id="PF03567">
    <property type="entry name" value="Sulfotransfer_2"/>
    <property type="match status" value="1"/>
</dbReference>
<dbReference type="GO" id="GO:0008146">
    <property type="term" value="F:sulfotransferase activity"/>
    <property type="evidence" value="ECO:0007669"/>
    <property type="project" value="InterPro"/>
</dbReference>
<gene>
    <name evidence="1" type="ORF">LCGC14_2878790</name>
</gene>
<proteinExistence type="predicted"/>
<dbReference type="AlphaFoldDB" id="A0A0F9A8V5"/>
<accession>A0A0F9A8V5</accession>
<dbReference type="SUPFAM" id="SSF52540">
    <property type="entry name" value="P-loop containing nucleoside triphosphate hydrolases"/>
    <property type="match status" value="1"/>
</dbReference>
<protein>
    <recommendedName>
        <fullName evidence="2">Sulfotransferase family protein</fullName>
    </recommendedName>
</protein>
<sequence length="179" mass="21262">MFIDEKNKFIFIHVYKTGGESITVFLGGQNYDHPKHIAYNELPNWRHDYFSFGFVRNPWDRVVSSYTYLTYRNKFKGSFEEYITDFLTTPKNIQTQNDKLDGCSYIGRFEHLQEDFDEVCNIIGIPQRTLPHKNLSNLKPYSQFYTREIRNIITERTSKDIDYFGFTFDSTATKNIGIR</sequence>
<evidence type="ECO:0000313" key="1">
    <source>
        <dbReference type="EMBL" id="KKK74934.1"/>
    </source>
</evidence>
<evidence type="ECO:0008006" key="2">
    <source>
        <dbReference type="Google" id="ProtNLM"/>
    </source>
</evidence>
<reference evidence="1" key="1">
    <citation type="journal article" date="2015" name="Nature">
        <title>Complex archaea that bridge the gap between prokaryotes and eukaryotes.</title>
        <authorList>
            <person name="Spang A."/>
            <person name="Saw J.H."/>
            <person name="Jorgensen S.L."/>
            <person name="Zaremba-Niedzwiedzka K."/>
            <person name="Martijn J."/>
            <person name="Lind A.E."/>
            <person name="van Eijk R."/>
            <person name="Schleper C."/>
            <person name="Guy L."/>
            <person name="Ettema T.J."/>
        </authorList>
    </citation>
    <scope>NUCLEOTIDE SEQUENCE</scope>
</reference>